<proteinExistence type="predicted"/>
<name>A0A1M5CXK2_STRHI</name>
<dbReference type="AlphaFoldDB" id="A0A1M5CXK2"/>
<gene>
    <name evidence="1" type="ORF">SAMN05444320_104212</name>
</gene>
<reference evidence="1 2" key="1">
    <citation type="submission" date="2016-11" db="EMBL/GenBank/DDBJ databases">
        <authorList>
            <person name="Jaros S."/>
            <person name="Januszkiewicz K."/>
            <person name="Wedrychowicz H."/>
        </authorList>
    </citation>
    <scope>NUCLEOTIDE SEQUENCE [LARGE SCALE GENOMIC DNA]</scope>
    <source>
        <strain evidence="1 2">DSM 44523</strain>
    </source>
</reference>
<evidence type="ECO:0000313" key="1">
    <source>
        <dbReference type="EMBL" id="SHF59426.1"/>
    </source>
</evidence>
<dbReference type="Pfam" id="PF22814">
    <property type="entry name" value="WelO5"/>
    <property type="match status" value="1"/>
</dbReference>
<dbReference type="OrthoDB" id="4009736at2"/>
<dbReference type="EMBL" id="FQVN01000004">
    <property type="protein sequence ID" value="SHF59426.1"/>
    <property type="molecule type" value="Genomic_DNA"/>
</dbReference>
<dbReference type="Proteomes" id="UP000184501">
    <property type="component" value="Unassembled WGS sequence"/>
</dbReference>
<evidence type="ECO:0000313" key="2">
    <source>
        <dbReference type="Proteomes" id="UP000184501"/>
    </source>
</evidence>
<accession>A0A1M5CXK2</accession>
<dbReference type="RefSeq" id="WP_073483153.1">
    <property type="nucleotide sequence ID" value="NZ_FQVN01000004.1"/>
</dbReference>
<protein>
    <submittedName>
        <fullName evidence="1">2OG-Fe(II) oxygenase superfamily protein</fullName>
    </submittedName>
</protein>
<dbReference type="SUPFAM" id="SSF51197">
    <property type="entry name" value="Clavaminate synthase-like"/>
    <property type="match status" value="1"/>
</dbReference>
<dbReference type="Gene3D" id="2.60.120.620">
    <property type="entry name" value="q2cbj1_9rhob like domain"/>
    <property type="match status" value="1"/>
</dbReference>
<dbReference type="InterPro" id="IPR055091">
    <property type="entry name" value="WelO5-like"/>
</dbReference>
<dbReference type="STRING" id="2017.SAMN05444320_104212"/>
<sequence length="288" mass="32519">MAKTPRARDGRLRVTGWSGDTRYFRFAERDEFDPQTVKDVLDGAVAGVIFRGVIAPPVCRELAERFWASPRRRRRSSEAPSYYIGAYHYGKPTQQYLSEADETASAVDDVLAGPDDPVRHFTQALAQVLGEQGTTLRRARHGPQQAGRVLLRSWHAHGEYALEPHEDLSQCTDPRQHDFEIQRVARHRVCAVNICLENGDGGRLVYWNIQPDRETRTRLGVRHTGAPYPVDQLDGVERQWIEVGQGDLYVFNGSHIHAVEPSTEPGQRRTTAASLLGRVDRNTVVTWT</sequence>
<keyword evidence="2" id="KW-1185">Reference proteome</keyword>
<organism evidence="1 2">
    <name type="scientific">Streptoalloteichus hindustanus</name>
    <dbReference type="NCBI Taxonomy" id="2017"/>
    <lineage>
        <taxon>Bacteria</taxon>
        <taxon>Bacillati</taxon>
        <taxon>Actinomycetota</taxon>
        <taxon>Actinomycetes</taxon>
        <taxon>Pseudonocardiales</taxon>
        <taxon>Pseudonocardiaceae</taxon>
        <taxon>Streptoalloteichus</taxon>
    </lineage>
</organism>